<reference evidence="1 2" key="1">
    <citation type="journal article" date="2008" name="Nature">
        <title>The Trichoplax genome and the nature of placozoans.</title>
        <authorList>
            <person name="Srivastava M."/>
            <person name="Begovic E."/>
            <person name="Chapman J."/>
            <person name="Putnam N.H."/>
            <person name="Hellsten U."/>
            <person name="Kawashima T."/>
            <person name="Kuo A."/>
            <person name="Mitros T."/>
            <person name="Salamov A."/>
            <person name="Carpenter M.L."/>
            <person name="Signorovitch A.Y."/>
            <person name="Moreno M.A."/>
            <person name="Kamm K."/>
            <person name="Grimwood J."/>
            <person name="Schmutz J."/>
            <person name="Shapiro H."/>
            <person name="Grigoriev I.V."/>
            <person name="Buss L.W."/>
            <person name="Schierwater B."/>
            <person name="Dellaporta S.L."/>
            <person name="Rokhsar D.S."/>
        </authorList>
    </citation>
    <scope>NUCLEOTIDE SEQUENCE [LARGE SCALE GENOMIC DNA]</scope>
    <source>
        <strain evidence="1 2">Grell-BS-1999</strain>
    </source>
</reference>
<evidence type="ECO:0000313" key="1">
    <source>
        <dbReference type="EMBL" id="EDV21057.1"/>
    </source>
</evidence>
<dbReference type="AlphaFoldDB" id="B3S884"/>
<dbReference type="OMA" id="RQCWCLQ"/>
<dbReference type="EMBL" id="DS985255">
    <property type="protein sequence ID" value="EDV21057.1"/>
    <property type="molecule type" value="Genomic_DNA"/>
</dbReference>
<dbReference type="eggNOG" id="ENOG502S561">
    <property type="taxonomic scope" value="Eukaryota"/>
</dbReference>
<gene>
    <name evidence="1" type="ORF">TRIADDRAFT_60445</name>
</gene>
<accession>B3S884</accession>
<dbReference type="GeneID" id="6757696"/>
<dbReference type="PANTHER" id="PTHR47148:SF1">
    <property type="entry name" value="CYTOCHROME C OXIDASE ASSEMBLY FACTOR 1 HOMOLOG"/>
    <property type="match status" value="1"/>
</dbReference>
<dbReference type="RefSeq" id="XP_002116387.1">
    <property type="nucleotide sequence ID" value="XM_002116351.1"/>
</dbReference>
<dbReference type="HOGENOM" id="CLU_1951531_0_0_1"/>
<dbReference type="InterPro" id="IPR014807">
    <property type="entry name" value="Coa1"/>
</dbReference>
<dbReference type="OrthoDB" id="10037790at2759"/>
<dbReference type="GO" id="GO:0033617">
    <property type="term" value="P:mitochondrial respiratory chain complex IV assembly"/>
    <property type="evidence" value="ECO:0000318"/>
    <property type="project" value="GO_Central"/>
</dbReference>
<dbReference type="GO" id="GO:0032981">
    <property type="term" value="P:mitochondrial respiratory chain complex I assembly"/>
    <property type="evidence" value="ECO:0000318"/>
    <property type="project" value="GO_Central"/>
</dbReference>
<dbReference type="GO" id="GO:0005743">
    <property type="term" value="C:mitochondrial inner membrane"/>
    <property type="evidence" value="ECO:0000318"/>
    <property type="project" value="GO_Central"/>
</dbReference>
<dbReference type="STRING" id="10228.B3S884"/>
<organism evidence="1 2">
    <name type="scientific">Trichoplax adhaerens</name>
    <name type="common">Trichoplax reptans</name>
    <dbReference type="NCBI Taxonomy" id="10228"/>
    <lineage>
        <taxon>Eukaryota</taxon>
        <taxon>Metazoa</taxon>
        <taxon>Placozoa</taxon>
        <taxon>Uniplacotomia</taxon>
        <taxon>Trichoplacea</taxon>
        <taxon>Trichoplacidae</taxon>
        <taxon>Trichoplax</taxon>
    </lineage>
</organism>
<protein>
    <submittedName>
        <fullName evidence="1">Uncharacterized protein</fullName>
    </submittedName>
</protein>
<dbReference type="KEGG" id="tad:TRIADDRAFT_60445"/>
<sequence length="129" mass="13961">MPSLNSLKRIAFYGGIASLGANLSKGGYFKKSLALLHDDKRAMEILGGPPISVGYIHLLDLFNYIDGKKAQLSIPVTGRDNSGKLIARASRESIAEGWIIDSLIVDIDQKESITIVEGPTVNYRKLASS</sequence>
<dbReference type="InParanoid" id="B3S884"/>
<dbReference type="PANTHER" id="PTHR47148">
    <property type="entry name" value="CYTOCHROME C OXIDASE ASSEMBLY FACTOR 1 HOMOLOG"/>
    <property type="match status" value="1"/>
</dbReference>
<dbReference type="Pfam" id="PF08695">
    <property type="entry name" value="Coa1"/>
    <property type="match status" value="1"/>
</dbReference>
<proteinExistence type="predicted"/>
<evidence type="ECO:0000313" key="2">
    <source>
        <dbReference type="Proteomes" id="UP000009022"/>
    </source>
</evidence>
<dbReference type="PhylomeDB" id="B3S884"/>
<dbReference type="CTD" id="6757696"/>
<name>B3S884_TRIAD</name>
<dbReference type="Proteomes" id="UP000009022">
    <property type="component" value="Unassembled WGS sequence"/>
</dbReference>
<keyword evidence="2" id="KW-1185">Reference proteome</keyword>